<dbReference type="EMBL" id="BAAAKW010000003">
    <property type="protein sequence ID" value="GAA1205963.1"/>
    <property type="molecule type" value="Genomic_DNA"/>
</dbReference>
<proteinExistence type="predicted"/>
<accession>A0ABP4FXY9</accession>
<dbReference type="Proteomes" id="UP001500943">
    <property type="component" value="Unassembled WGS sequence"/>
</dbReference>
<evidence type="ECO:0000313" key="2">
    <source>
        <dbReference type="EMBL" id="GAA1205963.1"/>
    </source>
</evidence>
<dbReference type="InterPro" id="IPR018929">
    <property type="entry name" value="DUF2510"/>
</dbReference>
<protein>
    <recommendedName>
        <fullName evidence="1">DUF2510 domain-containing protein</fullName>
    </recommendedName>
</protein>
<name>A0ABP4FXY9_9MICO</name>
<sequence>MSQRDPLSRFLRVPYTGDSRSPELILRGWIACRTRIAHSGRAPWTPPMSNTATQLPPFGWYPDPAGSHMLRWWDGQVWTNRLEEPRPEIQAAKGFAQQQSTFSRLIAS</sequence>
<dbReference type="Pfam" id="PF10708">
    <property type="entry name" value="DUF2510"/>
    <property type="match status" value="1"/>
</dbReference>
<keyword evidence="3" id="KW-1185">Reference proteome</keyword>
<feature type="domain" description="DUF2510" evidence="1">
    <location>
        <begin position="59"/>
        <end position="87"/>
    </location>
</feature>
<evidence type="ECO:0000259" key="1">
    <source>
        <dbReference type="Pfam" id="PF10708"/>
    </source>
</evidence>
<organism evidence="2 3">
    <name type="scientific">Rhodoglobus aureus</name>
    <dbReference type="NCBI Taxonomy" id="191497"/>
    <lineage>
        <taxon>Bacteria</taxon>
        <taxon>Bacillati</taxon>
        <taxon>Actinomycetota</taxon>
        <taxon>Actinomycetes</taxon>
        <taxon>Micrococcales</taxon>
        <taxon>Microbacteriaceae</taxon>
        <taxon>Rhodoglobus</taxon>
    </lineage>
</organism>
<gene>
    <name evidence="2" type="ORF">GCM10009655_01230</name>
</gene>
<reference evidence="3" key="1">
    <citation type="journal article" date="2019" name="Int. J. Syst. Evol. Microbiol.">
        <title>The Global Catalogue of Microorganisms (GCM) 10K type strain sequencing project: providing services to taxonomists for standard genome sequencing and annotation.</title>
        <authorList>
            <consortium name="The Broad Institute Genomics Platform"/>
            <consortium name="The Broad Institute Genome Sequencing Center for Infectious Disease"/>
            <person name="Wu L."/>
            <person name="Ma J."/>
        </authorList>
    </citation>
    <scope>NUCLEOTIDE SEQUENCE [LARGE SCALE GENOMIC DNA]</scope>
    <source>
        <strain evidence="3">JCM 12762</strain>
    </source>
</reference>
<evidence type="ECO:0000313" key="3">
    <source>
        <dbReference type="Proteomes" id="UP001500943"/>
    </source>
</evidence>
<comment type="caution">
    <text evidence="2">The sequence shown here is derived from an EMBL/GenBank/DDBJ whole genome shotgun (WGS) entry which is preliminary data.</text>
</comment>